<name>A0A379Y8T2_SERMA</name>
<evidence type="ECO:0000313" key="2">
    <source>
        <dbReference type="Proteomes" id="UP000254765"/>
    </source>
</evidence>
<dbReference type="Proteomes" id="UP000254765">
    <property type="component" value="Unassembled WGS sequence"/>
</dbReference>
<sequence length="36" mass="3914">MPASVMGMEHNTVTRMVSMTEMIKITGVNNLGMIMG</sequence>
<gene>
    <name evidence="1" type="ORF">NCTC10211_01164</name>
</gene>
<evidence type="ECO:0000313" key="1">
    <source>
        <dbReference type="EMBL" id="SUI42174.1"/>
    </source>
</evidence>
<protein>
    <submittedName>
        <fullName evidence="1">Uncharacterized protein</fullName>
    </submittedName>
</protein>
<dbReference type="AlphaFoldDB" id="A0A379Y8T2"/>
<reference evidence="1 2" key="1">
    <citation type="submission" date="2018-06" db="EMBL/GenBank/DDBJ databases">
        <authorList>
            <consortium name="Pathogen Informatics"/>
            <person name="Doyle S."/>
        </authorList>
    </citation>
    <scope>NUCLEOTIDE SEQUENCE [LARGE SCALE GENOMIC DNA]</scope>
    <source>
        <strain evidence="1 2">NCTC10211</strain>
    </source>
</reference>
<organism evidence="1 2">
    <name type="scientific">Serratia marcescens</name>
    <dbReference type="NCBI Taxonomy" id="615"/>
    <lineage>
        <taxon>Bacteria</taxon>
        <taxon>Pseudomonadati</taxon>
        <taxon>Pseudomonadota</taxon>
        <taxon>Gammaproteobacteria</taxon>
        <taxon>Enterobacterales</taxon>
        <taxon>Yersiniaceae</taxon>
        <taxon>Serratia</taxon>
    </lineage>
</organism>
<dbReference type="EMBL" id="UGYK01000002">
    <property type="protein sequence ID" value="SUI42174.1"/>
    <property type="molecule type" value="Genomic_DNA"/>
</dbReference>
<accession>A0A379Y8T2</accession>
<proteinExistence type="predicted"/>